<dbReference type="Proteomes" id="UP000052022">
    <property type="component" value="Unassembled WGS sequence"/>
</dbReference>
<feature type="transmembrane region" description="Helical" evidence="7">
    <location>
        <begin position="70"/>
        <end position="92"/>
    </location>
</feature>
<dbReference type="PANTHER" id="PTHR30250">
    <property type="entry name" value="PST FAMILY PREDICTED COLANIC ACID TRANSPORTER"/>
    <property type="match status" value="1"/>
</dbReference>
<evidence type="ECO:0000313" key="8">
    <source>
        <dbReference type="EMBL" id="CUH78746.1"/>
    </source>
</evidence>
<keyword evidence="6 7" id="KW-0472">Membrane</keyword>
<feature type="transmembrane region" description="Helical" evidence="7">
    <location>
        <begin position="406"/>
        <end position="426"/>
    </location>
</feature>
<keyword evidence="9" id="KW-1185">Reference proteome</keyword>
<feature type="transmembrane region" description="Helical" evidence="7">
    <location>
        <begin position="309"/>
        <end position="325"/>
    </location>
</feature>
<keyword evidence="4 7" id="KW-0812">Transmembrane</keyword>
<comment type="subcellular location">
    <subcellularLocation>
        <location evidence="1">Cell membrane</location>
        <topology evidence="1">Multi-pass membrane protein</topology>
    </subcellularLocation>
</comment>
<feature type="transmembrane region" description="Helical" evidence="7">
    <location>
        <begin position="163"/>
        <end position="182"/>
    </location>
</feature>
<dbReference type="InterPro" id="IPR050833">
    <property type="entry name" value="Poly_Biosynth_Transport"/>
</dbReference>
<dbReference type="AlphaFoldDB" id="A0A0P1GB80"/>
<dbReference type="GO" id="GO:0005886">
    <property type="term" value="C:plasma membrane"/>
    <property type="evidence" value="ECO:0007669"/>
    <property type="project" value="UniProtKB-SubCell"/>
</dbReference>
<feature type="transmembrane region" description="Helical" evidence="7">
    <location>
        <begin position="370"/>
        <end position="394"/>
    </location>
</feature>
<evidence type="ECO:0000256" key="4">
    <source>
        <dbReference type="ARBA" id="ARBA00022692"/>
    </source>
</evidence>
<evidence type="ECO:0000256" key="6">
    <source>
        <dbReference type="ARBA" id="ARBA00023136"/>
    </source>
</evidence>
<feature type="transmembrane region" description="Helical" evidence="7">
    <location>
        <begin position="134"/>
        <end position="157"/>
    </location>
</feature>
<dbReference type="EMBL" id="CYSD01000032">
    <property type="protein sequence ID" value="CUH78746.1"/>
    <property type="molecule type" value="Genomic_DNA"/>
</dbReference>
<evidence type="ECO:0000256" key="7">
    <source>
        <dbReference type="SAM" id="Phobius"/>
    </source>
</evidence>
<accession>A0A0P1GB80</accession>
<sequence>MAVISVLGLGSQQFAALMMTLLAAATLSAAEYGVYTLAVVFAEFVVMLTYTGFFHYVINADEDEDRLLPTVFWIMVSIGAVGGALIGVNAALIAQAFDAPQLTLVLQLLAILQPFGAMIGWCTAVLTRHGKMKPYFLCIGFSNLGALALGAATLMIWPSVLALVLYRAARIALCLFSMCWVMPTGPRLRFDVQLARRAARFAWGLYGSASLKFVSNFGADLMLAWFLSTAEAGLYRFANRLAFAASSLVTQPLNAFALKKFGRASRQGKDISAILAQFFAASIVLVGGVAMTIVVLGDQLVTALFRPEFSAATFAIVMMALRSAFSVGHNLIGPVFSALHRNATGMAYNLVVAALMVVVIPAFAPFGLNAMATATTMVQLFSIPFALFVIARWGQLDIGPALRDGTTALGLVACYSAVLFALSFQFNLGSAMLTVNAALAVLLGAITVLLAVRFQVLKPEILTR</sequence>
<feature type="transmembrane region" description="Helical" evidence="7">
    <location>
        <begin position="237"/>
        <end position="257"/>
    </location>
</feature>
<feature type="transmembrane region" description="Helical" evidence="7">
    <location>
        <begin position="432"/>
        <end position="454"/>
    </location>
</feature>
<gene>
    <name evidence="8" type="ORF">TRM7557_02025</name>
</gene>
<dbReference type="STRING" id="928856.SAMN04488049_12119"/>
<comment type="similarity">
    <text evidence="2">Belongs to the polysaccharide synthase family.</text>
</comment>
<feature type="transmembrane region" description="Helical" evidence="7">
    <location>
        <begin position="104"/>
        <end position="127"/>
    </location>
</feature>
<evidence type="ECO:0000256" key="2">
    <source>
        <dbReference type="ARBA" id="ARBA00007430"/>
    </source>
</evidence>
<evidence type="ECO:0000256" key="3">
    <source>
        <dbReference type="ARBA" id="ARBA00022475"/>
    </source>
</evidence>
<evidence type="ECO:0000256" key="5">
    <source>
        <dbReference type="ARBA" id="ARBA00022989"/>
    </source>
</evidence>
<evidence type="ECO:0000313" key="9">
    <source>
        <dbReference type="Proteomes" id="UP000052022"/>
    </source>
</evidence>
<feature type="transmembrane region" description="Helical" evidence="7">
    <location>
        <begin position="278"/>
        <end position="297"/>
    </location>
</feature>
<keyword evidence="3" id="KW-1003">Cell membrane</keyword>
<evidence type="ECO:0000256" key="1">
    <source>
        <dbReference type="ARBA" id="ARBA00004651"/>
    </source>
</evidence>
<name>A0A0P1GB80_9RHOB</name>
<dbReference type="Pfam" id="PF13440">
    <property type="entry name" value="Polysacc_synt_3"/>
    <property type="match status" value="1"/>
</dbReference>
<protein>
    <submittedName>
        <fullName evidence="8">Colanic acid exporter</fullName>
    </submittedName>
</protein>
<feature type="transmembrane region" description="Helical" evidence="7">
    <location>
        <begin position="346"/>
        <end position="364"/>
    </location>
</feature>
<reference evidence="8 9" key="1">
    <citation type="submission" date="2015-09" db="EMBL/GenBank/DDBJ databases">
        <authorList>
            <consortium name="Swine Surveillance"/>
        </authorList>
    </citation>
    <scope>NUCLEOTIDE SEQUENCE [LARGE SCALE GENOMIC DNA]</scope>
    <source>
        <strain evidence="8 9">CECT 7557</strain>
    </source>
</reference>
<feature type="transmembrane region" description="Helical" evidence="7">
    <location>
        <begin position="203"/>
        <end position="225"/>
    </location>
</feature>
<feature type="transmembrane region" description="Helical" evidence="7">
    <location>
        <begin position="39"/>
        <end position="58"/>
    </location>
</feature>
<dbReference type="PANTHER" id="PTHR30250:SF10">
    <property type="entry name" value="LIPOPOLYSACCHARIDE BIOSYNTHESIS PROTEIN WZXC"/>
    <property type="match status" value="1"/>
</dbReference>
<keyword evidence="5 7" id="KW-1133">Transmembrane helix</keyword>
<proteinExistence type="inferred from homology"/>
<organism evidence="8 9">
    <name type="scientific">Tritonibacter multivorans</name>
    <dbReference type="NCBI Taxonomy" id="928856"/>
    <lineage>
        <taxon>Bacteria</taxon>
        <taxon>Pseudomonadati</taxon>
        <taxon>Pseudomonadota</taxon>
        <taxon>Alphaproteobacteria</taxon>
        <taxon>Rhodobacterales</taxon>
        <taxon>Paracoccaceae</taxon>
        <taxon>Tritonibacter</taxon>
    </lineage>
</organism>